<dbReference type="EMBL" id="BNEK01000005">
    <property type="protein sequence ID" value="GHJ31535.1"/>
    <property type="molecule type" value="Genomic_DNA"/>
</dbReference>
<gene>
    <name evidence="2" type="ORF">TPA0910_59680</name>
</gene>
<feature type="compositionally biased region" description="Basic and acidic residues" evidence="1">
    <location>
        <begin position="9"/>
        <end position="41"/>
    </location>
</feature>
<dbReference type="Proteomes" id="UP001054854">
    <property type="component" value="Unassembled WGS sequence"/>
</dbReference>
<comment type="caution">
    <text evidence="2">The sequence shown here is derived from an EMBL/GenBank/DDBJ whole genome shotgun (WGS) entry which is preliminary data.</text>
</comment>
<organism evidence="2 3">
    <name type="scientific">Streptomyces hygroscopicus</name>
    <dbReference type="NCBI Taxonomy" id="1912"/>
    <lineage>
        <taxon>Bacteria</taxon>
        <taxon>Bacillati</taxon>
        <taxon>Actinomycetota</taxon>
        <taxon>Actinomycetes</taxon>
        <taxon>Kitasatosporales</taxon>
        <taxon>Streptomycetaceae</taxon>
        <taxon>Streptomyces</taxon>
        <taxon>Streptomyces violaceusniger group</taxon>
    </lineage>
</organism>
<evidence type="ECO:0000313" key="3">
    <source>
        <dbReference type="Proteomes" id="UP001054854"/>
    </source>
</evidence>
<protein>
    <submittedName>
        <fullName evidence="2">Uncharacterized protein</fullName>
    </submittedName>
</protein>
<feature type="region of interest" description="Disordered" evidence="1">
    <location>
        <begin position="1"/>
        <end position="66"/>
    </location>
</feature>
<evidence type="ECO:0000313" key="2">
    <source>
        <dbReference type="EMBL" id="GHJ31535.1"/>
    </source>
</evidence>
<name>A0ABQ3U7F8_STRHY</name>
<sequence length="86" mass="9127">MKRGGPGYGEKRTGDGEKRAEGEEKRTGDGEKPAGGEEKRTRGFGHPPGPVMPPNCARPPGGERVSLMSSCSSVELLSFATRRTLV</sequence>
<keyword evidence="3" id="KW-1185">Reference proteome</keyword>
<proteinExistence type="predicted"/>
<accession>A0ABQ3U7F8</accession>
<reference evidence="2" key="1">
    <citation type="submission" date="2024-05" db="EMBL/GenBank/DDBJ databases">
        <title>Whole genome shotgun sequence of Streptomyces hygroscopicus NBRC 113678.</title>
        <authorList>
            <person name="Komaki H."/>
            <person name="Tamura T."/>
        </authorList>
    </citation>
    <scope>NUCLEOTIDE SEQUENCE</scope>
    <source>
        <strain evidence="2">N11-34</strain>
    </source>
</reference>
<feature type="compositionally biased region" description="Pro residues" evidence="1">
    <location>
        <begin position="47"/>
        <end position="57"/>
    </location>
</feature>
<evidence type="ECO:0000256" key="1">
    <source>
        <dbReference type="SAM" id="MobiDB-lite"/>
    </source>
</evidence>